<evidence type="ECO:0000256" key="7">
    <source>
        <dbReference type="ARBA" id="ARBA00048348"/>
    </source>
</evidence>
<evidence type="ECO:0000256" key="9">
    <source>
        <dbReference type="SAM" id="MobiDB-lite"/>
    </source>
</evidence>
<dbReference type="SUPFAM" id="SSF51069">
    <property type="entry name" value="Carbonic anhydrase"/>
    <property type="match status" value="1"/>
</dbReference>
<dbReference type="InterPro" id="IPR001148">
    <property type="entry name" value="CA_dom"/>
</dbReference>
<evidence type="ECO:0000256" key="6">
    <source>
        <dbReference type="ARBA" id="ARBA00023239"/>
    </source>
</evidence>
<evidence type="ECO:0000313" key="12">
    <source>
        <dbReference type="Proteomes" id="UP000494165"/>
    </source>
</evidence>
<keyword evidence="4 8" id="KW-0479">Metal-binding</keyword>
<dbReference type="Pfam" id="PF00194">
    <property type="entry name" value="Carb_anhydrase"/>
    <property type="match status" value="1"/>
</dbReference>
<dbReference type="CDD" id="cd00326">
    <property type="entry name" value="alpha_CA"/>
    <property type="match status" value="1"/>
</dbReference>
<evidence type="ECO:0000259" key="10">
    <source>
        <dbReference type="PROSITE" id="PS51144"/>
    </source>
</evidence>
<name>A0A8S1DG53_9INSE</name>
<evidence type="ECO:0000256" key="4">
    <source>
        <dbReference type="ARBA" id="ARBA00022723"/>
    </source>
</evidence>
<dbReference type="Proteomes" id="UP000494165">
    <property type="component" value="Unassembled WGS sequence"/>
</dbReference>
<keyword evidence="5 8" id="KW-0862">Zinc</keyword>
<feature type="compositionally biased region" description="Polar residues" evidence="9">
    <location>
        <begin position="29"/>
        <end position="39"/>
    </location>
</feature>
<reference evidence="11 12" key="1">
    <citation type="submission" date="2020-04" db="EMBL/GenBank/DDBJ databases">
        <authorList>
            <person name="Alioto T."/>
            <person name="Alioto T."/>
            <person name="Gomez Garrido J."/>
        </authorList>
    </citation>
    <scope>NUCLEOTIDE SEQUENCE [LARGE SCALE GENOMIC DNA]</scope>
</reference>
<dbReference type="InterPro" id="IPR023561">
    <property type="entry name" value="Carbonic_anhydrase_a-class"/>
</dbReference>
<sequence>MIYCSLWEFNSTSKRMAGDKRPQTGRGGTQTKSNSPSGSMAGNPRLVYFLLCYLLLGMLPQSSGTEYSDKVIMNATRYSYDMKAPVGPPMWRDDCLGQRQSPINLDDVDSISTVFPPLEWYGHWDNREEGFMMRNTWHSAEVEYMGEMPFIKGGPLTAEYILAQVHFHWGTSGNSGSEHSLDTHFFGMEAHLVHYKAEYGSVSAAAGRLDGLVVVGIFFRSSRGNNPELNGIVSKLEEIIEGNNSTRINGDAMEWLEGYSDMQNYYTYLGSLTTPPCSEIVTWIVMKEPAIIGERQIEEFKRLKGQNGTISSNVRPIQDLNGRQVFYSWRDSSASAKFQPSSGLILCYLIFTMLLNFK</sequence>
<gene>
    <name evidence="11" type="ORF">CLODIP_2_CD06215</name>
</gene>
<proteinExistence type="inferred from homology"/>
<dbReference type="PROSITE" id="PS51144">
    <property type="entry name" value="ALPHA_CA_2"/>
    <property type="match status" value="1"/>
</dbReference>
<dbReference type="InterPro" id="IPR036398">
    <property type="entry name" value="CA_dom_sf"/>
</dbReference>
<organism evidence="11 12">
    <name type="scientific">Cloeon dipterum</name>
    <dbReference type="NCBI Taxonomy" id="197152"/>
    <lineage>
        <taxon>Eukaryota</taxon>
        <taxon>Metazoa</taxon>
        <taxon>Ecdysozoa</taxon>
        <taxon>Arthropoda</taxon>
        <taxon>Hexapoda</taxon>
        <taxon>Insecta</taxon>
        <taxon>Pterygota</taxon>
        <taxon>Palaeoptera</taxon>
        <taxon>Ephemeroptera</taxon>
        <taxon>Pisciforma</taxon>
        <taxon>Baetidae</taxon>
        <taxon>Cloeon</taxon>
    </lineage>
</organism>
<feature type="region of interest" description="Disordered" evidence="9">
    <location>
        <begin position="15"/>
        <end position="39"/>
    </location>
</feature>
<evidence type="ECO:0000256" key="8">
    <source>
        <dbReference type="RuleBase" id="RU367011"/>
    </source>
</evidence>
<dbReference type="InterPro" id="IPR018338">
    <property type="entry name" value="Carbonic_anhydrase_a-class_CS"/>
</dbReference>
<evidence type="ECO:0000256" key="2">
    <source>
        <dbReference type="ARBA" id="ARBA00010718"/>
    </source>
</evidence>
<dbReference type="EMBL" id="CADEPI010000278">
    <property type="protein sequence ID" value="CAB3382601.1"/>
    <property type="molecule type" value="Genomic_DNA"/>
</dbReference>
<evidence type="ECO:0000256" key="3">
    <source>
        <dbReference type="ARBA" id="ARBA00012925"/>
    </source>
</evidence>
<evidence type="ECO:0000256" key="1">
    <source>
        <dbReference type="ARBA" id="ARBA00002904"/>
    </source>
</evidence>
<dbReference type="OrthoDB" id="429145at2759"/>
<keyword evidence="12" id="KW-1185">Reference proteome</keyword>
<keyword evidence="6 8" id="KW-0456">Lyase</keyword>
<dbReference type="EC" id="4.2.1.1" evidence="3 8"/>
<protein>
    <recommendedName>
        <fullName evidence="3 8">Carbonic anhydrase</fullName>
        <ecNumber evidence="3 8">4.2.1.1</ecNumber>
    </recommendedName>
</protein>
<dbReference type="GO" id="GO:0008270">
    <property type="term" value="F:zinc ion binding"/>
    <property type="evidence" value="ECO:0007669"/>
    <property type="project" value="UniProtKB-UniRule"/>
</dbReference>
<feature type="domain" description="Alpha-carbonic anhydrase" evidence="10">
    <location>
        <begin position="76"/>
        <end position="329"/>
    </location>
</feature>
<evidence type="ECO:0000313" key="11">
    <source>
        <dbReference type="EMBL" id="CAB3382601.1"/>
    </source>
</evidence>
<comment type="caution">
    <text evidence="11">The sequence shown here is derived from an EMBL/GenBank/DDBJ whole genome shotgun (WGS) entry which is preliminary data.</text>
</comment>
<dbReference type="Gene3D" id="3.10.200.10">
    <property type="entry name" value="Alpha carbonic anhydrase"/>
    <property type="match status" value="1"/>
</dbReference>
<dbReference type="GO" id="GO:0004089">
    <property type="term" value="F:carbonate dehydratase activity"/>
    <property type="evidence" value="ECO:0007669"/>
    <property type="project" value="UniProtKB-UniRule"/>
</dbReference>
<dbReference type="SMART" id="SM01057">
    <property type="entry name" value="Carb_anhydrase"/>
    <property type="match status" value="1"/>
</dbReference>
<comment type="function">
    <text evidence="1 8">Reversible hydration of carbon dioxide.</text>
</comment>
<dbReference type="PROSITE" id="PS00162">
    <property type="entry name" value="ALPHA_CA_1"/>
    <property type="match status" value="1"/>
</dbReference>
<evidence type="ECO:0000256" key="5">
    <source>
        <dbReference type="ARBA" id="ARBA00022833"/>
    </source>
</evidence>
<comment type="cofactor">
    <cofactor evidence="8">
        <name>Zn(2+)</name>
        <dbReference type="ChEBI" id="CHEBI:29105"/>
    </cofactor>
</comment>
<comment type="similarity">
    <text evidence="2 8">Belongs to the alpha-carbonic anhydrase family.</text>
</comment>
<dbReference type="AlphaFoldDB" id="A0A8S1DG53"/>
<comment type="catalytic activity">
    <reaction evidence="7 8">
        <text>hydrogencarbonate + H(+) = CO2 + H2O</text>
        <dbReference type="Rhea" id="RHEA:10748"/>
        <dbReference type="ChEBI" id="CHEBI:15377"/>
        <dbReference type="ChEBI" id="CHEBI:15378"/>
        <dbReference type="ChEBI" id="CHEBI:16526"/>
        <dbReference type="ChEBI" id="CHEBI:17544"/>
        <dbReference type="EC" id="4.2.1.1"/>
    </reaction>
</comment>
<dbReference type="PANTHER" id="PTHR18952:SF265">
    <property type="entry name" value="CARBONIC ANHYDRASE"/>
    <property type="match status" value="1"/>
</dbReference>
<dbReference type="PANTHER" id="PTHR18952">
    <property type="entry name" value="CARBONIC ANHYDRASE"/>
    <property type="match status" value="1"/>
</dbReference>
<accession>A0A8S1DG53</accession>